<evidence type="ECO:0000256" key="1">
    <source>
        <dbReference type="SAM" id="MobiDB-lite"/>
    </source>
</evidence>
<evidence type="ECO:0000313" key="3">
    <source>
        <dbReference type="Proteomes" id="UP000186817"/>
    </source>
</evidence>
<dbReference type="EMBL" id="LSRX01000178">
    <property type="protein sequence ID" value="OLQ05671.1"/>
    <property type="molecule type" value="Genomic_DNA"/>
</dbReference>
<comment type="caution">
    <text evidence="2">The sequence shown here is derived from an EMBL/GenBank/DDBJ whole genome shotgun (WGS) entry which is preliminary data.</text>
</comment>
<feature type="compositionally biased region" description="Low complexity" evidence="1">
    <location>
        <begin position="157"/>
        <end position="169"/>
    </location>
</feature>
<dbReference type="Proteomes" id="UP000186817">
    <property type="component" value="Unassembled WGS sequence"/>
</dbReference>
<protein>
    <submittedName>
        <fullName evidence="2">Uncharacterized protein</fullName>
    </submittedName>
</protein>
<evidence type="ECO:0000313" key="2">
    <source>
        <dbReference type="EMBL" id="OLQ05671.1"/>
    </source>
</evidence>
<keyword evidence="3" id="KW-1185">Reference proteome</keyword>
<reference evidence="2 3" key="1">
    <citation type="submission" date="2016-02" db="EMBL/GenBank/DDBJ databases">
        <title>Genome analysis of coral dinoflagellate symbionts highlights evolutionary adaptations to a symbiotic lifestyle.</title>
        <authorList>
            <person name="Aranda M."/>
            <person name="Li Y."/>
            <person name="Liew Y.J."/>
            <person name="Baumgarten S."/>
            <person name="Simakov O."/>
            <person name="Wilson M."/>
            <person name="Piel J."/>
            <person name="Ashoor H."/>
            <person name="Bougouffa S."/>
            <person name="Bajic V.B."/>
            <person name="Ryu T."/>
            <person name="Ravasi T."/>
            <person name="Bayer T."/>
            <person name="Micklem G."/>
            <person name="Kim H."/>
            <person name="Bhak J."/>
            <person name="Lajeunesse T.C."/>
            <person name="Voolstra C.R."/>
        </authorList>
    </citation>
    <scope>NUCLEOTIDE SEQUENCE [LARGE SCALE GENOMIC DNA]</scope>
    <source>
        <strain evidence="2 3">CCMP2467</strain>
    </source>
</reference>
<feature type="region of interest" description="Disordered" evidence="1">
    <location>
        <begin position="157"/>
        <end position="220"/>
    </location>
</feature>
<feature type="compositionally biased region" description="Low complexity" evidence="1">
    <location>
        <begin position="178"/>
        <end position="194"/>
    </location>
</feature>
<proteinExistence type="predicted"/>
<dbReference type="OrthoDB" id="10341206at2759"/>
<accession>A0A1Q9EE46</accession>
<dbReference type="AlphaFoldDB" id="A0A1Q9EE46"/>
<name>A0A1Q9EE46_SYMMI</name>
<gene>
    <name evidence="2" type="ORF">AK812_SmicGene11103</name>
</gene>
<organism evidence="2 3">
    <name type="scientific">Symbiodinium microadriaticum</name>
    <name type="common">Dinoflagellate</name>
    <name type="synonym">Zooxanthella microadriatica</name>
    <dbReference type="NCBI Taxonomy" id="2951"/>
    <lineage>
        <taxon>Eukaryota</taxon>
        <taxon>Sar</taxon>
        <taxon>Alveolata</taxon>
        <taxon>Dinophyceae</taxon>
        <taxon>Suessiales</taxon>
        <taxon>Symbiodiniaceae</taxon>
        <taxon>Symbiodinium</taxon>
    </lineage>
</organism>
<feature type="compositionally biased region" description="Pro residues" evidence="1">
    <location>
        <begin position="202"/>
        <end position="212"/>
    </location>
</feature>
<sequence>MASTADLIDVAQRLLSRTRALNHNQRMLIVALEEMLRWMPVPPAAAIMNGPTMDAHVWQVASSSATSHGGQVAQNVVTNPAVLLQPGLPSSWSEVTAALPNTPPERILNYRRRLWRDHVRRLLPPAAPVQEDSQDQQDTDLYLLQANESEPVAVPHWAAPVPTVPPRRAVAGRRRQQLPRPQAAAPQATRASAPFHQACSTQPPPASFPPPASTSSRFPPVQVQNISGGRRRANWPPGSSPNEEAHVCREMAGRVVKYRNIWTDFAYNTEEEALRDSREFYRELQYLQLEPDEYTGNYTAYWRHGSLAEFELKRLFHKYRTEQLKKQLLR</sequence>